<gene>
    <name evidence="9" type="ORF">V6255_05070</name>
</gene>
<feature type="transmembrane region" description="Helical" evidence="7">
    <location>
        <begin position="120"/>
        <end position="138"/>
    </location>
</feature>
<organism evidence="9 10">
    <name type="scientific">Psychromonas arctica</name>
    <dbReference type="NCBI Taxonomy" id="168275"/>
    <lineage>
        <taxon>Bacteria</taxon>
        <taxon>Pseudomonadati</taxon>
        <taxon>Pseudomonadota</taxon>
        <taxon>Gammaproteobacteria</taxon>
        <taxon>Alteromonadales</taxon>
        <taxon>Psychromonadaceae</taxon>
        <taxon>Psychromonas</taxon>
    </lineage>
</organism>
<dbReference type="Pfam" id="PF03600">
    <property type="entry name" value="CitMHS"/>
    <property type="match status" value="1"/>
</dbReference>
<feature type="transmembrane region" description="Helical" evidence="7">
    <location>
        <begin position="266"/>
        <end position="282"/>
    </location>
</feature>
<feature type="transmembrane region" description="Helical" evidence="7">
    <location>
        <begin position="173"/>
        <end position="195"/>
    </location>
</feature>
<evidence type="ECO:0000256" key="1">
    <source>
        <dbReference type="ARBA" id="ARBA00004141"/>
    </source>
</evidence>
<keyword evidence="10" id="KW-1185">Reference proteome</keyword>
<dbReference type="RefSeq" id="WP_341627162.1">
    <property type="nucleotide sequence ID" value="NZ_JBAKBA010000008.1"/>
</dbReference>
<feature type="domain" description="Citrate transporter-like" evidence="8">
    <location>
        <begin position="46"/>
        <end position="399"/>
    </location>
</feature>
<dbReference type="EMBL" id="JBAKBA010000008">
    <property type="protein sequence ID" value="MEL0658509.1"/>
    <property type="molecule type" value="Genomic_DNA"/>
</dbReference>
<dbReference type="PANTHER" id="PTHR43652:SF2">
    <property type="entry name" value="BASIC AMINO ACID ANTIPORTER YFCC-RELATED"/>
    <property type="match status" value="1"/>
</dbReference>
<keyword evidence="6 7" id="KW-0472">Membrane</keyword>
<comment type="subcellular location">
    <subcellularLocation>
        <location evidence="1">Membrane</location>
        <topology evidence="1">Multi-pass membrane protein</topology>
    </subcellularLocation>
</comment>
<evidence type="ECO:0000313" key="10">
    <source>
        <dbReference type="Proteomes" id="UP001366060"/>
    </source>
</evidence>
<dbReference type="InterPro" id="IPR004680">
    <property type="entry name" value="Cit_transptr-like_dom"/>
</dbReference>
<dbReference type="PANTHER" id="PTHR43652">
    <property type="entry name" value="BASIC AMINO ACID ANTIPORTER YFCC-RELATED"/>
    <property type="match status" value="1"/>
</dbReference>
<sequence length="466" mass="49984">MQIKFSVRSFSFIGVLGIALMLVLFPIENKSLSFSYSAAVVLITLACWSTSVIPPFLAGLIFFALSTIFHLVEPAILFSGFASTAVWLIVAGFVIGGAISSSGLDKRLASIIAPHLTLSYFRLIFGLVLTAMLLGFIMPSSVGRAIVLIPVGMALAERVGFTSGSNGRRGIAVALAIACNMPSFAVLPANIPNMILAGASETLFNIHFSYIEYLLLHFPILGVIKSMLLVGLVLFIFPDKVVSPTNIKEAYSGSIPTFDNKQQRKVALLLVITLLFWVTDSIHGINSAWIGLTTAIILLLPKWGVLEPKAFNSSVDFGTVIFVAAALGLGALVNTSGIGEYMGQVFSHLLPTSSDNTFLNFMSLSLISTFTGLVTTIPGVPTVLSPMATDFSQLTGFSVPAVLMTQVIGFSTVIFPYQVAPLILAMQLSKESLGSLLKVTLSLAIITILFLMPLDYLWWLALGWIN</sequence>
<feature type="transmembrane region" description="Helical" evidence="7">
    <location>
        <begin position="39"/>
        <end position="69"/>
    </location>
</feature>
<proteinExistence type="predicted"/>
<evidence type="ECO:0000256" key="6">
    <source>
        <dbReference type="ARBA" id="ARBA00023136"/>
    </source>
</evidence>
<feature type="transmembrane region" description="Helical" evidence="7">
    <location>
        <begin position="317"/>
        <end position="338"/>
    </location>
</feature>
<keyword evidence="2" id="KW-0813">Transport</keyword>
<evidence type="ECO:0000256" key="3">
    <source>
        <dbReference type="ARBA" id="ARBA00022692"/>
    </source>
</evidence>
<feature type="transmembrane region" description="Helical" evidence="7">
    <location>
        <begin position="358"/>
        <end position="384"/>
    </location>
</feature>
<feature type="transmembrane region" description="Helical" evidence="7">
    <location>
        <begin position="396"/>
        <end position="419"/>
    </location>
</feature>
<accession>A0ABU9H9F5</accession>
<name>A0ABU9H9F5_9GAMM</name>
<feature type="transmembrane region" description="Helical" evidence="7">
    <location>
        <begin position="439"/>
        <end position="465"/>
    </location>
</feature>
<evidence type="ECO:0000313" key="9">
    <source>
        <dbReference type="EMBL" id="MEL0658509.1"/>
    </source>
</evidence>
<evidence type="ECO:0000256" key="7">
    <source>
        <dbReference type="SAM" id="Phobius"/>
    </source>
</evidence>
<protein>
    <submittedName>
        <fullName evidence="9">SLC13 family permease</fullName>
    </submittedName>
</protein>
<reference evidence="9 10" key="1">
    <citation type="submission" date="2024-02" db="EMBL/GenBank/DDBJ databases">
        <title>Bacteria isolated from the canopy kelp, Nereocystis luetkeana.</title>
        <authorList>
            <person name="Pfister C.A."/>
            <person name="Younker I.T."/>
            <person name="Light S.H."/>
        </authorList>
    </citation>
    <scope>NUCLEOTIDE SEQUENCE [LARGE SCALE GENOMIC DNA]</scope>
    <source>
        <strain evidence="9 10">TI.2.07</strain>
    </source>
</reference>
<comment type="caution">
    <text evidence="9">The sequence shown here is derived from an EMBL/GenBank/DDBJ whole genome shotgun (WGS) entry which is preliminary data.</text>
</comment>
<keyword evidence="3 7" id="KW-0812">Transmembrane</keyword>
<evidence type="ECO:0000256" key="4">
    <source>
        <dbReference type="ARBA" id="ARBA00022737"/>
    </source>
</evidence>
<dbReference type="Proteomes" id="UP001366060">
    <property type="component" value="Unassembled WGS sequence"/>
</dbReference>
<evidence type="ECO:0000259" key="8">
    <source>
        <dbReference type="Pfam" id="PF03600"/>
    </source>
</evidence>
<dbReference type="InterPro" id="IPR051679">
    <property type="entry name" value="DASS-Related_Transporters"/>
</dbReference>
<feature type="transmembrane region" description="Helical" evidence="7">
    <location>
        <begin position="75"/>
        <end position="99"/>
    </location>
</feature>
<feature type="transmembrane region" description="Helical" evidence="7">
    <location>
        <begin position="6"/>
        <end position="27"/>
    </location>
</feature>
<keyword evidence="5 7" id="KW-1133">Transmembrane helix</keyword>
<keyword evidence="4" id="KW-0677">Repeat</keyword>
<evidence type="ECO:0000256" key="2">
    <source>
        <dbReference type="ARBA" id="ARBA00022448"/>
    </source>
</evidence>
<feature type="transmembrane region" description="Helical" evidence="7">
    <location>
        <begin position="215"/>
        <end position="237"/>
    </location>
</feature>
<evidence type="ECO:0000256" key="5">
    <source>
        <dbReference type="ARBA" id="ARBA00022989"/>
    </source>
</evidence>